<proteinExistence type="predicted"/>
<dbReference type="KEGG" id="pavi:110746736"/>
<protein>
    <submittedName>
        <fullName evidence="2">Uncharacterized protein LOC110746736</fullName>
    </submittedName>
</protein>
<dbReference type="InterPro" id="IPR043502">
    <property type="entry name" value="DNA/RNA_pol_sf"/>
</dbReference>
<dbReference type="SUPFAM" id="SSF56672">
    <property type="entry name" value="DNA/RNA polymerases"/>
    <property type="match status" value="1"/>
</dbReference>
<dbReference type="CDD" id="cd09272">
    <property type="entry name" value="RNase_HI_RT_Ty1"/>
    <property type="match status" value="1"/>
</dbReference>
<dbReference type="PANTHER" id="PTHR11439:SF498">
    <property type="entry name" value="DNAK FAMILY PROTEIN"/>
    <property type="match status" value="1"/>
</dbReference>
<gene>
    <name evidence="2" type="primary">LOC110746736</name>
</gene>
<accession>A0A6P5RNT2</accession>
<dbReference type="RefSeq" id="XP_021802666.1">
    <property type="nucleotide sequence ID" value="XM_021946974.1"/>
</dbReference>
<name>A0A6P5RNT2_PRUAV</name>
<keyword evidence="1" id="KW-1185">Reference proteome</keyword>
<dbReference type="AlphaFoldDB" id="A0A6P5RNT2"/>
<reference evidence="2" key="1">
    <citation type="submission" date="2025-08" db="UniProtKB">
        <authorList>
            <consortium name="RefSeq"/>
        </authorList>
    </citation>
    <scope>IDENTIFICATION</scope>
</reference>
<evidence type="ECO:0000313" key="2">
    <source>
        <dbReference type="RefSeq" id="XP_021802666.1"/>
    </source>
</evidence>
<sequence length="245" mass="27903">MEGKVLNDPSSYRRLVGRLIYLTITRPNLAYAVHMLSQFMEKPRQPHLETAHKVLKYIKQAPGQGIFLPSTGSLQLQAFCDADWARCRDTRRSITGYCVLLGQAPISWKTKKQTTISRSSAEAEYRSMATTCCEIIWLKNILKDLEVKHPQLVKLFCDNQAALHIASNPVFHERTKHIEIDCHLVREKIQKGMIRTAYIRTSDQPADIFTKPLSSTQFEVLLSKLGVINIHSNLRGSIKEDISIN</sequence>
<organism evidence="1 2">
    <name type="scientific">Prunus avium</name>
    <name type="common">Cherry</name>
    <name type="synonym">Cerasus avium</name>
    <dbReference type="NCBI Taxonomy" id="42229"/>
    <lineage>
        <taxon>Eukaryota</taxon>
        <taxon>Viridiplantae</taxon>
        <taxon>Streptophyta</taxon>
        <taxon>Embryophyta</taxon>
        <taxon>Tracheophyta</taxon>
        <taxon>Spermatophyta</taxon>
        <taxon>Magnoliopsida</taxon>
        <taxon>eudicotyledons</taxon>
        <taxon>Gunneridae</taxon>
        <taxon>Pentapetalae</taxon>
        <taxon>rosids</taxon>
        <taxon>fabids</taxon>
        <taxon>Rosales</taxon>
        <taxon>Rosaceae</taxon>
        <taxon>Amygdaloideae</taxon>
        <taxon>Amygdaleae</taxon>
        <taxon>Prunus</taxon>
    </lineage>
</organism>
<dbReference type="PANTHER" id="PTHR11439">
    <property type="entry name" value="GAG-POL-RELATED RETROTRANSPOSON"/>
    <property type="match status" value="1"/>
</dbReference>
<dbReference type="GeneID" id="110746736"/>
<dbReference type="Proteomes" id="UP000515124">
    <property type="component" value="Unplaced"/>
</dbReference>
<evidence type="ECO:0000313" key="1">
    <source>
        <dbReference type="Proteomes" id="UP000515124"/>
    </source>
</evidence>